<feature type="transmembrane region" description="Helical" evidence="1">
    <location>
        <begin position="190"/>
        <end position="210"/>
    </location>
</feature>
<comment type="caution">
    <text evidence="2">The sequence shown here is derived from an EMBL/GenBank/DDBJ whole genome shotgun (WGS) entry which is preliminary data.</text>
</comment>
<feature type="transmembrane region" description="Helical" evidence="1">
    <location>
        <begin position="26"/>
        <end position="47"/>
    </location>
</feature>
<dbReference type="Pfam" id="PF10445">
    <property type="entry name" value="DUF2456"/>
    <property type="match status" value="1"/>
</dbReference>
<keyword evidence="1" id="KW-0812">Transmembrane</keyword>
<dbReference type="PANTHER" id="PTHR28297:SF1">
    <property type="entry name" value="FUNGAL PROTEIN"/>
    <property type="match status" value="1"/>
</dbReference>
<proteinExistence type="predicted"/>
<evidence type="ECO:0000256" key="1">
    <source>
        <dbReference type="SAM" id="Phobius"/>
    </source>
</evidence>
<feature type="transmembrane region" description="Helical" evidence="1">
    <location>
        <begin position="148"/>
        <end position="170"/>
    </location>
</feature>
<accession>A0A8H4LT59</accession>
<keyword evidence="1" id="KW-0472">Membrane</keyword>
<dbReference type="AlphaFoldDB" id="A0A8H4LT59"/>
<keyword evidence="1" id="KW-1133">Transmembrane helix</keyword>
<dbReference type="PANTHER" id="PTHR28297">
    <property type="entry name" value="FUNGAL PROTEIN"/>
    <property type="match status" value="1"/>
</dbReference>
<evidence type="ECO:0000313" key="2">
    <source>
        <dbReference type="EMBL" id="KAF4504426.1"/>
    </source>
</evidence>
<dbReference type="InterPro" id="IPR018852">
    <property type="entry name" value="DUF2456"/>
</dbReference>
<organism evidence="2 3">
    <name type="scientific">Ophiocordyceps sinensis</name>
    <dbReference type="NCBI Taxonomy" id="72228"/>
    <lineage>
        <taxon>Eukaryota</taxon>
        <taxon>Fungi</taxon>
        <taxon>Dikarya</taxon>
        <taxon>Ascomycota</taxon>
        <taxon>Pezizomycotina</taxon>
        <taxon>Sordariomycetes</taxon>
        <taxon>Hypocreomycetidae</taxon>
        <taxon>Hypocreales</taxon>
        <taxon>Ophiocordycipitaceae</taxon>
        <taxon>Ophiocordyceps</taxon>
    </lineage>
</organism>
<reference evidence="2 3" key="1">
    <citation type="journal article" date="2020" name="Genome Biol. Evol.">
        <title>A new high-quality draft genome assembly of the Chinese cordyceps Ophiocordyceps sinensis.</title>
        <authorList>
            <person name="Shu R."/>
            <person name="Zhang J."/>
            <person name="Meng Q."/>
            <person name="Zhang H."/>
            <person name="Zhou G."/>
            <person name="Li M."/>
            <person name="Wu P."/>
            <person name="Zhao Y."/>
            <person name="Chen C."/>
            <person name="Qin Q."/>
        </authorList>
    </citation>
    <scope>NUCLEOTIDE SEQUENCE [LARGE SCALE GENOMIC DNA]</scope>
    <source>
        <strain evidence="2 3">IOZ07</strain>
    </source>
</reference>
<evidence type="ECO:0000313" key="3">
    <source>
        <dbReference type="Proteomes" id="UP000557566"/>
    </source>
</evidence>
<protein>
    <submittedName>
        <fullName evidence="2">Uncharacterized protein</fullName>
    </submittedName>
</protein>
<name>A0A8H4LT59_9HYPO</name>
<dbReference type="Proteomes" id="UP000557566">
    <property type="component" value="Unassembled WGS sequence"/>
</dbReference>
<dbReference type="EMBL" id="JAAVMX010000009">
    <property type="protein sequence ID" value="KAF4504426.1"/>
    <property type="molecule type" value="Genomic_DNA"/>
</dbReference>
<sequence length="238" mass="26408">MFWRPKRGPHRWQPAEPSLGLTCHHAIYLLVAGAVAMVISGGVNFGIAHAMYTNQDKIHLFGLPNSLLGDAAVTIMVTCLITWSVEAVRVPYDLSRRVVQPMGEPNIEPEHPRLRALFFLPLNPRAAPATRVCVLAPRQLGRHLMRGMLVGCVAIVVLVPQIVLLLRLVGHWNGQDWLFSDRWAPQVFKLIIGGGLGLFVTPLVDIFWLMRAGWLARRCARQHADGGEDVLGEGIELN</sequence>
<gene>
    <name evidence="2" type="ORF">G6O67_007877</name>
</gene>
<keyword evidence="3" id="KW-1185">Reference proteome</keyword>
<dbReference type="OrthoDB" id="15595at2759"/>